<gene>
    <name evidence="6" type="ORF">BTJ39_00605</name>
</gene>
<dbReference type="InterPro" id="IPR058163">
    <property type="entry name" value="LysR-type_TF_proteobact-type"/>
</dbReference>
<protein>
    <submittedName>
        <fullName evidence="6">LysR family transcriptional regulator</fullName>
    </submittedName>
</protein>
<sequence>MMRLEDLQLFVQAADAGNFSRVARQLNITPAFVSGAILRLEKSLGVRLFIRNTRNQRLSDEGARYLPHARLMITAMQQGEQSLRAAESSLRGTLRLSAPSDFGRNLLLPWLDEFLAQHPQLTVQLRISDRSVDLVSEPLDVAIRYGQLSDSSLVAWALAPEIRRTLCAAPDWLLRHTPPRNPEDLMEHNCLGYVWREQAYQRWRFLLPDGEKVVSVRGDRFSDDADVVRRWALSGQGLVYKSRLDLLPDIMAGRLVELFPPEWGEPAPLQLVAAHRAQLTPAVQQLKNWLQQQCAQLLHSENQGMD</sequence>
<dbReference type="Gene3D" id="1.10.10.10">
    <property type="entry name" value="Winged helix-like DNA-binding domain superfamily/Winged helix DNA-binding domain"/>
    <property type="match status" value="1"/>
</dbReference>
<dbReference type="PANTHER" id="PTHR30537:SF21">
    <property type="entry name" value="HTH-TYPE TRANSCRIPTIONAL REGULATOR SINR-RELATED"/>
    <property type="match status" value="1"/>
</dbReference>
<keyword evidence="7" id="KW-1185">Reference proteome</keyword>
<evidence type="ECO:0000313" key="6">
    <source>
        <dbReference type="EMBL" id="OON41702.1"/>
    </source>
</evidence>
<reference evidence="6 7" key="1">
    <citation type="submission" date="2016-12" db="EMBL/GenBank/DDBJ databases">
        <title>Izhakiella australiana sp. nov. of genus Izhakiella isolated from Australian desert.</title>
        <authorList>
            <person name="Ji M."/>
        </authorList>
    </citation>
    <scope>NUCLEOTIDE SEQUENCE [LARGE SCALE GENOMIC DNA]</scope>
    <source>
        <strain evidence="6 7">D4N98</strain>
    </source>
</reference>
<evidence type="ECO:0000259" key="5">
    <source>
        <dbReference type="PROSITE" id="PS50931"/>
    </source>
</evidence>
<organism evidence="6 7">
    <name type="scientific">Izhakiella australiensis</name>
    <dbReference type="NCBI Taxonomy" id="1926881"/>
    <lineage>
        <taxon>Bacteria</taxon>
        <taxon>Pseudomonadati</taxon>
        <taxon>Pseudomonadota</taxon>
        <taxon>Gammaproteobacteria</taxon>
        <taxon>Enterobacterales</taxon>
        <taxon>Erwiniaceae</taxon>
        <taxon>Izhakiella</taxon>
    </lineage>
</organism>
<dbReference type="GO" id="GO:0043565">
    <property type="term" value="F:sequence-specific DNA binding"/>
    <property type="evidence" value="ECO:0007669"/>
    <property type="project" value="TreeGrafter"/>
</dbReference>
<keyword evidence="4" id="KW-0804">Transcription</keyword>
<dbReference type="PROSITE" id="PS50931">
    <property type="entry name" value="HTH_LYSR"/>
    <property type="match status" value="1"/>
</dbReference>
<dbReference type="FunFam" id="1.10.10.10:FF:000001">
    <property type="entry name" value="LysR family transcriptional regulator"/>
    <property type="match status" value="1"/>
</dbReference>
<keyword evidence="3" id="KW-0238">DNA-binding</keyword>
<dbReference type="OrthoDB" id="9786526at2"/>
<dbReference type="FunFam" id="3.40.190.290:FF:000001">
    <property type="entry name" value="Transcriptional regulator, LysR family"/>
    <property type="match status" value="1"/>
</dbReference>
<dbReference type="Gene3D" id="3.40.190.290">
    <property type="match status" value="1"/>
</dbReference>
<dbReference type="GO" id="GO:0006351">
    <property type="term" value="P:DNA-templated transcription"/>
    <property type="evidence" value="ECO:0007669"/>
    <property type="project" value="TreeGrafter"/>
</dbReference>
<dbReference type="InterPro" id="IPR036388">
    <property type="entry name" value="WH-like_DNA-bd_sf"/>
</dbReference>
<comment type="caution">
    <text evidence="6">The sequence shown here is derived from an EMBL/GenBank/DDBJ whole genome shotgun (WGS) entry which is preliminary data.</text>
</comment>
<dbReference type="STRING" id="1926881.BTJ39_00605"/>
<feature type="domain" description="HTH lysR-type" evidence="5">
    <location>
        <begin position="2"/>
        <end position="59"/>
    </location>
</feature>
<comment type="similarity">
    <text evidence="1">Belongs to the LysR transcriptional regulatory family.</text>
</comment>
<evidence type="ECO:0000256" key="1">
    <source>
        <dbReference type="ARBA" id="ARBA00009437"/>
    </source>
</evidence>
<dbReference type="SUPFAM" id="SSF53850">
    <property type="entry name" value="Periplasmic binding protein-like II"/>
    <property type="match status" value="1"/>
</dbReference>
<name>A0A1S8YSA4_9GAMM</name>
<evidence type="ECO:0000256" key="2">
    <source>
        <dbReference type="ARBA" id="ARBA00023015"/>
    </source>
</evidence>
<accession>A0A1S8YSA4</accession>
<dbReference type="AlphaFoldDB" id="A0A1S8YSA4"/>
<dbReference type="PANTHER" id="PTHR30537">
    <property type="entry name" value="HTH-TYPE TRANSCRIPTIONAL REGULATOR"/>
    <property type="match status" value="1"/>
</dbReference>
<dbReference type="SUPFAM" id="SSF46785">
    <property type="entry name" value="Winged helix' DNA-binding domain"/>
    <property type="match status" value="1"/>
</dbReference>
<dbReference type="CDD" id="cd08422">
    <property type="entry name" value="PBP2_CrgA_like"/>
    <property type="match status" value="1"/>
</dbReference>
<evidence type="ECO:0000256" key="4">
    <source>
        <dbReference type="ARBA" id="ARBA00023163"/>
    </source>
</evidence>
<proteinExistence type="inferred from homology"/>
<keyword evidence="2" id="KW-0805">Transcription regulation</keyword>
<dbReference type="EMBL" id="MRUL01000001">
    <property type="protein sequence ID" value="OON41702.1"/>
    <property type="molecule type" value="Genomic_DNA"/>
</dbReference>
<dbReference type="Proteomes" id="UP000190667">
    <property type="component" value="Unassembled WGS sequence"/>
</dbReference>
<evidence type="ECO:0000256" key="3">
    <source>
        <dbReference type="ARBA" id="ARBA00023125"/>
    </source>
</evidence>
<dbReference type="Pfam" id="PF03466">
    <property type="entry name" value="LysR_substrate"/>
    <property type="match status" value="1"/>
</dbReference>
<evidence type="ECO:0000313" key="7">
    <source>
        <dbReference type="Proteomes" id="UP000190667"/>
    </source>
</evidence>
<dbReference type="InterPro" id="IPR036390">
    <property type="entry name" value="WH_DNA-bd_sf"/>
</dbReference>
<dbReference type="InterPro" id="IPR000847">
    <property type="entry name" value="LysR_HTH_N"/>
</dbReference>
<dbReference type="GO" id="GO:0003700">
    <property type="term" value="F:DNA-binding transcription factor activity"/>
    <property type="evidence" value="ECO:0007669"/>
    <property type="project" value="InterPro"/>
</dbReference>
<dbReference type="InterPro" id="IPR005119">
    <property type="entry name" value="LysR_subst-bd"/>
</dbReference>
<dbReference type="Pfam" id="PF00126">
    <property type="entry name" value="HTH_1"/>
    <property type="match status" value="1"/>
</dbReference>